<dbReference type="Proteomes" id="UP001500454">
    <property type="component" value="Unassembled WGS sequence"/>
</dbReference>
<dbReference type="EMBL" id="BAABHA010000002">
    <property type="protein sequence ID" value="GAA4378012.1"/>
    <property type="molecule type" value="Genomic_DNA"/>
</dbReference>
<protein>
    <submittedName>
        <fullName evidence="1">Uncharacterized protein</fullName>
    </submittedName>
</protein>
<evidence type="ECO:0000313" key="1">
    <source>
        <dbReference type="EMBL" id="GAA4378012.1"/>
    </source>
</evidence>
<sequence length="106" mass="12011">MLDFYLLDDGAAIPNPVRLAELPKAGELSEEEFTHLQKLRIIETRLDFYHNFRWSSDMVTMKLQLLLRRYPDLTPASATPDAEAQRFFLILLNASSASTGLLAIAD</sequence>
<accession>A0ABP8IX69</accession>
<reference evidence="2" key="1">
    <citation type="journal article" date="2019" name="Int. J. Syst. Evol. Microbiol.">
        <title>The Global Catalogue of Microorganisms (GCM) 10K type strain sequencing project: providing services to taxonomists for standard genome sequencing and annotation.</title>
        <authorList>
            <consortium name="The Broad Institute Genomics Platform"/>
            <consortium name="The Broad Institute Genome Sequencing Center for Infectious Disease"/>
            <person name="Wu L."/>
            <person name="Ma J."/>
        </authorList>
    </citation>
    <scope>NUCLEOTIDE SEQUENCE [LARGE SCALE GENOMIC DNA]</scope>
    <source>
        <strain evidence="2">JCM 17924</strain>
    </source>
</reference>
<name>A0ABP8IX69_9BACT</name>
<evidence type="ECO:0000313" key="2">
    <source>
        <dbReference type="Proteomes" id="UP001500454"/>
    </source>
</evidence>
<gene>
    <name evidence="1" type="ORF">GCM10023186_13900</name>
</gene>
<dbReference type="RefSeq" id="WP_345222571.1">
    <property type="nucleotide sequence ID" value="NZ_BAABHA010000002.1"/>
</dbReference>
<comment type="caution">
    <text evidence="1">The sequence shown here is derived from an EMBL/GenBank/DDBJ whole genome shotgun (WGS) entry which is preliminary data.</text>
</comment>
<organism evidence="1 2">
    <name type="scientific">Hymenobacter koreensis</name>
    <dbReference type="NCBI Taxonomy" id="1084523"/>
    <lineage>
        <taxon>Bacteria</taxon>
        <taxon>Pseudomonadati</taxon>
        <taxon>Bacteroidota</taxon>
        <taxon>Cytophagia</taxon>
        <taxon>Cytophagales</taxon>
        <taxon>Hymenobacteraceae</taxon>
        <taxon>Hymenobacter</taxon>
    </lineage>
</organism>
<proteinExistence type="predicted"/>
<keyword evidence="2" id="KW-1185">Reference proteome</keyword>